<evidence type="ECO:0000259" key="4">
    <source>
        <dbReference type="PROSITE" id="PS50893"/>
    </source>
</evidence>
<feature type="domain" description="ABC transporter" evidence="4">
    <location>
        <begin position="5"/>
        <end position="240"/>
    </location>
</feature>
<keyword evidence="1" id="KW-0813">Transport</keyword>
<gene>
    <name evidence="5" type="ORF">SAMN06297229_2057</name>
</gene>
<evidence type="ECO:0000256" key="1">
    <source>
        <dbReference type="ARBA" id="ARBA00022448"/>
    </source>
</evidence>
<evidence type="ECO:0000256" key="2">
    <source>
        <dbReference type="ARBA" id="ARBA00022741"/>
    </source>
</evidence>
<dbReference type="AlphaFoldDB" id="A0A1Y6G2X3"/>
<dbReference type="Proteomes" id="UP000194450">
    <property type="component" value="Unassembled WGS sequence"/>
</dbReference>
<dbReference type="InterPro" id="IPR017911">
    <property type="entry name" value="MacB-like_ATP-bd"/>
</dbReference>
<dbReference type="Pfam" id="PF00005">
    <property type="entry name" value="ABC_tran"/>
    <property type="match status" value="1"/>
</dbReference>
<dbReference type="GO" id="GO:0022857">
    <property type="term" value="F:transmembrane transporter activity"/>
    <property type="evidence" value="ECO:0007669"/>
    <property type="project" value="TreeGrafter"/>
</dbReference>
<proteinExistence type="predicted"/>
<dbReference type="InterPro" id="IPR015854">
    <property type="entry name" value="ABC_transpr_LolD-like"/>
</dbReference>
<evidence type="ECO:0000256" key="3">
    <source>
        <dbReference type="ARBA" id="ARBA00022840"/>
    </source>
</evidence>
<keyword evidence="6" id="KW-1185">Reference proteome</keyword>
<dbReference type="GO" id="GO:0016887">
    <property type="term" value="F:ATP hydrolysis activity"/>
    <property type="evidence" value="ECO:0007669"/>
    <property type="project" value="InterPro"/>
</dbReference>
<dbReference type="GO" id="GO:0005886">
    <property type="term" value="C:plasma membrane"/>
    <property type="evidence" value="ECO:0007669"/>
    <property type="project" value="TreeGrafter"/>
</dbReference>
<dbReference type="OrthoDB" id="9802264at2"/>
<dbReference type="PANTHER" id="PTHR24220:SF611">
    <property type="entry name" value="ATP-BINDING COMPONENT OF ABC TRANSPORTER-RELATED"/>
    <property type="match status" value="1"/>
</dbReference>
<dbReference type="GO" id="GO:0005524">
    <property type="term" value="F:ATP binding"/>
    <property type="evidence" value="ECO:0007669"/>
    <property type="project" value="UniProtKB-KW"/>
</dbReference>
<dbReference type="EMBL" id="FXWH01000003">
    <property type="protein sequence ID" value="SMQ80283.1"/>
    <property type="molecule type" value="Genomic_DNA"/>
</dbReference>
<dbReference type="InterPro" id="IPR003439">
    <property type="entry name" value="ABC_transporter-like_ATP-bd"/>
</dbReference>
<organism evidence="5 6">
    <name type="scientific">Pseudidiomarina planktonica</name>
    <dbReference type="NCBI Taxonomy" id="1323738"/>
    <lineage>
        <taxon>Bacteria</taxon>
        <taxon>Pseudomonadati</taxon>
        <taxon>Pseudomonadota</taxon>
        <taxon>Gammaproteobacteria</taxon>
        <taxon>Alteromonadales</taxon>
        <taxon>Idiomarinaceae</taxon>
        <taxon>Pseudidiomarina</taxon>
    </lineage>
</organism>
<accession>A0A1Y6G2X3</accession>
<keyword evidence="2" id="KW-0547">Nucleotide-binding</keyword>
<dbReference type="PROSITE" id="PS50893">
    <property type="entry name" value="ABC_TRANSPORTER_2"/>
    <property type="match status" value="1"/>
</dbReference>
<dbReference type="SUPFAM" id="SSF52540">
    <property type="entry name" value="P-loop containing nucleoside triphosphate hydrolases"/>
    <property type="match status" value="1"/>
</dbReference>
<dbReference type="SMART" id="SM00382">
    <property type="entry name" value="AAA"/>
    <property type="match status" value="1"/>
</dbReference>
<dbReference type="CDD" id="cd03255">
    <property type="entry name" value="ABC_MJ0796_LolCDE_FtsE"/>
    <property type="match status" value="1"/>
</dbReference>
<dbReference type="InterPro" id="IPR027417">
    <property type="entry name" value="P-loop_NTPase"/>
</dbReference>
<name>A0A1Y6G2X3_9GAMM</name>
<evidence type="ECO:0000313" key="6">
    <source>
        <dbReference type="Proteomes" id="UP000194450"/>
    </source>
</evidence>
<keyword evidence="3 5" id="KW-0067">ATP-binding</keyword>
<evidence type="ECO:0000313" key="5">
    <source>
        <dbReference type="EMBL" id="SMQ80283.1"/>
    </source>
</evidence>
<dbReference type="PROSITE" id="PS00211">
    <property type="entry name" value="ABC_TRANSPORTER_1"/>
    <property type="match status" value="1"/>
</dbReference>
<dbReference type="InterPro" id="IPR003593">
    <property type="entry name" value="AAA+_ATPase"/>
</dbReference>
<protein>
    <submittedName>
        <fullName evidence="5">Putative ABC transport system ATP-binding protein</fullName>
    </submittedName>
</protein>
<dbReference type="InterPro" id="IPR017871">
    <property type="entry name" value="ABC_transporter-like_CS"/>
</dbReference>
<dbReference type="Gene3D" id="3.40.50.300">
    <property type="entry name" value="P-loop containing nucleotide triphosphate hydrolases"/>
    <property type="match status" value="1"/>
</dbReference>
<reference evidence="6" key="1">
    <citation type="submission" date="2017-04" db="EMBL/GenBank/DDBJ databases">
        <authorList>
            <person name="Varghese N."/>
            <person name="Submissions S."/>
        </authorList>
    </citation>
    <scope>NUCLEOTIDE SEQUENCE [LARGE SCALE GENOMIC DNA]</scope>
</reference>
<dbReference type="PANTHER" id="PTHR24220">
    <property type="entry name" value="IMPORT ATP-BINDING PROTEIN"/>
    <property type="match status" value="1"/>
</dbReference>
<sequence length="240" mass="26395">MSSCVRIRDLRFRWPGATDLLLDIPQLDIAAGERVMLRGPSGSGKSTLLSLLAGIYAPQQGSIELLQQNLASLSARQRDKLRAHDIGFVFQQFNLLPYLSALDNVLLGSQFSRQRRQRIADSGETLTGAAERLLTELGIVAAIQQQPAHTLSVGQQQRVAVARALLGKPALIIADEPTSALDAERRDEFLQLLFKECEQQQTALLFVTHDASLASHFSRHLELAEINNAHQNHTGESSNV</sequence>
<dbReference type="RefSeq" id="WP_086435205.1">
    <property type="nucleotide sequence ID" value="NZ_FXWH01000003.1"/>
</dbReference>